<accession>A0A6M6EBN8</accession>
<dbReference type="Proteomes" id="UP000501076">
    <property type="component" value="Plasmid pFDU301A"/>
</dbReference>
<proteinExistence type="predicted"/>
<organism evidence="1 2">
    <name type="scientific">Priestia megaterium</name>
    <name type="common">Bacillus megaterium</name>
    <dbReference type="NCBI Taxonomy" id="1404"/>
    <lineage>
        <taxon>Bacteria</taxon>
        <taxon>Bacillati</taxon>
        <taxon>Bacillota</taxon>
        <taxon>Bacilli</taxon>
        <taxon>Bacillales</taxon>
        <taxon>Bacillaceae</taxon>
        <taxon>Priestia</taxon>
    </lineage>
</organism>
<gene>
    <name evidence="1" type="ORF">FDZ14_33070</name>
</gene>
<protein>
    <submittedName>
        <fullName evidence="1">Uncharacterized protein</fullName>
    </submittedName>
</protein>
<evidence type="ECO:0000313" key="2">
    <source>
        <dbReference type="Proteomes" id="UP000501076"/>
    </source>
</evidence>
<name>A0A6M6EBN8_PRIMG</name>
<dbReference type="RefSeq" id="WP_171778925.1">
    <property type="nucleotide sequence ID" value="NZ_CP045273.1"/>
</dbReference>
<dbReference type="EMBL" id="CP045273">
    <property type="protein sequence ID" value="QJX80925.1"/>
    <property type="molecule type" value="Genomic_DNA"/>
</dbReference>
<reference evidence="1 2" key="1">
    <citation type="submission" date="2019-10" db="EMBL/GenBank/DDBJ databases">
        <title>Complete genome sequences for adaption low water activity.</title>
        <authorList>
            <person name="Zhao L."/>
            <person name="Zhong J."/>
        </authorList>
    </citation>
    <scope>NUCLEOTIDE SEQUENCE [LARGE SCALE GENOMIC DNA]</scope>
    <source>
        <strain evidence="1 2">FDU301</strain>
        <plasmid evidence="2">pfdu301a</plasmid>
    </source>
</reference>
<geneLocation type="plasmid" evidence="2">
    <name>pfdu301a</name>
</geneLocation>
<keyword evidence="1" id="KW-0614">Plasmid</keyword>
<evidence type="ECO:0000313" key="1">
    <source>
        <dbReference type="EMBL" id="QJX80925.1"/>
    </source>
</evidence>
<dbReference type="AlphaFoldDB" id="A0A6M6EBN8"/>
<sequence length="113" mass="13555">MIISLGWKNLQKKYITDKVVNKTFKNKVQHFMTEAILETATDLNNGKIQFVFLFNDKRYVVELIKNYMYEDRGYICGIKRSMYMEFGSSFQAEILPYLKEYKQRYMTPVYMLG</sequence>